<dbReference type="SMART" id="SM00895">
    <property type="entry name" value="FCD"/>
    <property type="match status" value="1"/>
</dbReference>
<proteinExistence type="predicted"/>
<dbReference type="SUPFAM" id="SSF48008">
    <property type="entry name" value="GntR ligand-binding domain-like"/>
    <property type="match status" value="1"/>
</dbReference>
<organism evidence="5 6">
    <name type="scientific">Nonomuraea salmonea</name>
    <dbReference type="NCBI Taxonomy" id="46181"/>
    <lineage>
        <taxon>Bacteria</taxon>
        <taxon>Bacillati</taxon>
        <taxon>Actinomycetota</taxon>
        <taxon>Actinomycetes</taxon>
        <taxon>Streptosporangiales</taxon>
        <taxon>Streptosporangiaceae</taxon>
        <taxon>Nonomuraea</taxon>
    </lineage>
</organism>
<name>A0ABV5NFM4_9ACTN</name>
<evidence type="ECO:0000259" key="4">
    <source>
        <dbReference type="PROSITE" id="PS50949"/>
    </source>
</evidence>
<evidence type="ECO:0000256" key="1">
    <source>
        <dbReference type="ARBA" id="ARBA00023015"/>
    </source>
</evidence>
<dbReference type="Pfam" id="PF00392">
    <property type="entry name" value="GntR"/>
    <property type="match status" value="1"/>
</dbReference>
<dbReference type="Gene3D" id="1.20.120.530">
    <property type="entry name" value="GntR ligand-binding domain-like"/>
    <property type="match status" value="1"/>
</dbReference>
<dbReference type="SUPFAM" id="SSF46785">
    <property type="entry name" value="Winged helix' DNA-binding domain"/>
    <property type="match status" value="1"/>
</dbReference>
<keyword evidence="1" id="KW-0805">Transcription regulation</keyword>
<dbReference type="PROSITE" id="PS50949">
    <property type="entry name" value="HTH_GNTR"/>
    <property type="match status" value="1"/>
</dbReference>
<dbReference type="InterPro" id="IPR011711">
    <property type="entry name" value="GntR_C"/>
</dbReference>
<evidence type="ECO:0000256" key="2">
    <source>
        <dbReference type="ARBA" id="ARBA00023125"/>
    </source>
</evidence>
<dbReference type="InterPro" id="IPR036388">
    <property type="entry name" value="WH-like_DNA-bd_sf"/>
</dbReference>
<comment type="caution">
    <text evidence="5">The sequence shown here is derived from an EMBL/GenBank/DDBJ whole genome shotgun (WGS) entry which is preliminary data.</text>
</comment>
<dbReference type="Gene3D" id="1.10.10.10">
    <property type="entry name" value="Winged helix-like DNA-binding domain superfamily/Winged helix DNA-binding domain"/>
    <property type="match status" value="1"/>
</dbReference>
<keyword evidence="6" id="KW-1185">Reference proteome</keyword>
<sequence>MKVNATTGAETRADHAYQALREAIGSGALRPGQKVTERGLAERLAVSPTPVREALRRLEQDGLIERTGPRTVVVAEIAERAIDDLAEVEIGLRGLVARFAARNATPEQLDALDAILDAADDLLIVIVTRHGKGEDVERHLSALLDRMQEFNDTVNACAHNPVLIRLLEQTQVFSRSERRALRLERIAEDHRFGLDRYATHRALVRALRERDSATAERLVIEDAQGGLAALRTRPRKEQA</sequence>
<reference evidence="5 6" key="1">
    <citation type="submission" date="2024-09" db="EMBL/GenBank/DDBJ databases">
        <authorList>
            <person name="Sun Q."/>
            <person name="Mori K."/>
        </authorList>
    </citation>
    <scope>NUCLEOTIDE SEQUENCE [LARGE SCALE GENOMIC DNA]</scope>
    <source>
        <strain evidence="5 6">JCM 3324</strain>
    </source>
</reference>
<evidence type="ECO:0000256" key="3">
    <source>
        <dbReference type="ARBA" id="ARBA00023163"/>
    </source>
</evidence>
<dbReference type="RefSeq" id="WP_355423781.1">
    <property type="nucleotide sequence ID" value="NZ_JBHMCF010000004.1"/>
</dbReference>
<dbReference type="PANTHER" id="PTHR43537:SF5">
    <property type="entry name" value="UXU OPERON TRANSCRIPTIONAL REGULATOR"/>
    <property type="match status" value="1"/>
</dbReference>
<dbReference type="Proteomes" id="UP001589568">
    <property type="component" value="Unassembled WGS sequence"/>
</dbReference>
<evidence type="ECO:0000313" key="5">
    <source>
        <dbReference type="EMBL" id="MFB9469075.1"/>
    </source>
</evidence>
<keyword evidence="3" id="KW-0804">Transcription</keyword>
<gene>
    <name evidence="5" type="ORF">ACFFR3_06130</name>
</gene>
<protein>
    <submittedName>
        <fullName evidence="5">GntR family transcriptional regulator</fullName>
    </submittedName>
</protein>
<dbReference type="EMBL" id="JBHMCF010000004">
    <property type="protein sequence ID" value="MFB9469075.1"/>
    <property type="molecule type" value="Genomic_DNA"/>
</dbReference>
<dbReference type="CDD" id="cd07377">
    <property type="entry name" value="WHTH_GntR"/>
    <property type="match status" value="1"/>
</dbReference>
<evidence type="ECO:0000313" key="6">
    <source>
        <dbReference type="Proteomes" id="UP001589568"/>
    </source>
</evidence>
<dbReference type="InterPro" id="IPR000524">
    <property type="entry name" value="Tscrpt_reg_HTH_GntR"/>
</dbReference>
<keyword evidence="2" id="KW-0238">DNA-binding</keyword>
<dbReference type="Pfam" id="PF07729">
    <property type="entry name" value="FCD"/>
    <property type="match status" value="1"/>
</dbReference>
<accession>A0ABV5NFM4</accession>
<dbReference type="PANTHER" id="PTHR43537">
    <property type="entry name" value="TRANSCRIPTIONAL REGULATOR, GNTR FAMILY"/>
    <property type="match status" value="1"/>
</dbReference>
<dbReference type="InterPro" id="IPR008920">
    <property type="entry name" value="TF_FadR/GntR_C"/>
</dbReference>
<feature type="domain" description="HTH gntR-type" evidence="4">
    <location>
        <begin position="10"/>
        <end position="77"/>
    </location>
</feature>
<dbReference type="SMART" id="SM00345">
    <property type="entry name" value="HTH_GNTR"/>
    <property type="match status" value="1"/>
</dbReference>
<dbReference type="InterPro" id="IPR036390">
    <property type="entry name" value="WH_DNA-bd_sf"/>
</dbReference>